<evidence type="ECO:0008006" key="3">
    <source>
        <dbReference type="Google" id="ProtNLM"/>
    </source>
</evidence>
<dbReference type="STRING" id="679197.HMPREF9336_01717"/>
<evidence type="ECO:0000313" key="2">
    <source>
        <dbReference type="Proteomes" id="UP000004816"/>
    </source>
</evidence>
<dbReference type="HOGENOM" id="CLU_1239103_0_0_11"/>
<organism evidence="1 2">
    <name type="scientific">Segniliparus rugosus (strain ATCC BAA-974 / DSM 45345 / CCUG 50838 / CIP 108380 / JCM 13579 / CDC 945)</name>
    <dbReference type="NCBI Taxonomy" id="679197"/>
    <lineage>
        <taxon>Bacteria</taxon>
        <taxon>Bacillati</taxon>
        <taxon>Actinomycetota</taxon>
        <taxon>Actinomycetes</taxon>
        <taxon>Mycobacteriales</taxon>
        <taxon>Segniliparaceae</taxon>
        <taxon>Segniliparus</taxon>
    </lineage>
</organism>
<dbReference type="eggNOG" id="ENOG502ZX98">
    <property type="taxonomic scope" value="Bacteria"/>
</dbReference>
<dbReference type="Proteomes" id="UP000004816">
    <property type="component" value="Unassembled WGS sequence"/>
</dbReference>
<keyword evidence="2" id="KW-1185">Reference proteome</keyword>
<sequence length="193" mass="20220">MATEQRRARRTAALLGACAVLTAGCDIGAVDRHDFNRLAEERGGGLVSALPQEGISALRAALGVSDFDVVGVLLSASGQRADFRVRQPGRPDREDSYSYAQGRLSAPRPVRVSAQSAASASVFPISQLTAFDRVEEIVDTALAKTGFEDGRVTSISADLVGGAIQVAASVDSPRAATTVLFDKGGSFVEVKPW</sequence>
<gene>
    <name evidence="1" type="ORF">HMPREF9336_01717</name>
</gene>
<accession>E5XQE5</accession>
<dbReference type="AlphaFoldDB" id="E5XQE5"/>
<dbReference type="PROSITE" id="PS51257">
    <property type="entry name" value="PROKAR_LIPOPROTEIN"/>
    <property type="match status" value="1"/>
</dbReference>
<protein>
    <recommendedName>
        <fullName evidence="3">Lipoprotein</fullName>
    </recommendedName>
</protein>
<comment type="caution">
    <text evidence="1">The sequence shown here is derived from an EMBL/GenBank/DDBJ whole genome shotgun (WGS) entry which is preliminary data.</text>
</comment>
<reference evidence="1 2" key="1">
    <citation type="journal article" date="2011" name="Stand. Genomic Sci.">
        <title>High quality draft genome sequence of Segniliparus rugosus CDC 945(T)= (ATCC BAA-974(T)).</title>
        <authorList>
            <person name="Earl A.M."/>
            <person name="Desjardins C.A."/>
            <person name="Fitzgerald M.G."/>
            <person name="Arachchi H.M."/>
            <person name="Zeng Q."/>
            <person name="Mehta T."/>
            <person name="Griggs A."/>
            <person name="Birren B.W."/>
            <person name="Toney N.C."/>
            <person name="Carr J."/>
            <person name="Posey J."/>
            <person name="Butler W.R."/>
        </authorList>
    </citation>
    <scope>NUCLEOTIDE SEQUENCE [LARGE SCALE GENOMIC DNA]</scope>
    <source>
        <strain evidence="2">ATCC BAA-974 / DSM 45345 / CCUG 50838 / CIP 108380 / JCM 13579 / CDC 945</strain>
    </source>
</reference>
<dbReference type="RefSeq" id="WP_007469434.1">
    <property type="nucleotide sequence ID" value="NZ_KI391953.1"/>
</dbReference>
<proteinExistence type="predicted"/>
<evidence type="ECO:0000313" key="1">
    <source>
        <dbReference type="EMBL" id="EFV13428.1"/>
    </source>
</evidence>
<dbReference type="EMBL" id="ACZI02000002">
    <property type="protein sequence ID" value="EFV13428.1"/>
    <property type="molecule type" value="Genomic_DNA"/>
</dbReference>
<name>E5XQE5_SEGRC</name>
<dbReference type="OrthoDB" id="4464491at2"/>